<dbReference type="EMBL" id="BAABUK010000012">
    <property type="protein sequence ID" value="GAA5812156.1"/>
    <property type="molecule type" value="Genomic_DNA"/>
</dbReference>
<keyword evidence="1" id="KW-0812">Transmembrane</keyword>
<accession>A0ABP9YZ60</accession>
<sequence>MSALNLTEIVQSASIWNCTAYQAEVSEGTIYFGASCIANSATDASQFLCPTDDEVIIPFESDCSSLVSEFVQWDPKDFICAIACVEHDPSTPPATKLAARGLPYDEFSGVNAVAGAASTLHPTNFVVSFAALLFVMVVFFKRMGGKTKSMSLNLTQISSESVGNCLINTISTSGGTLSYATACIGVDAVNASSVQCYNISTTIDSTCSSILQTGINVDLGFACSNTCQVSLPITNSTPSSSLVSPQSSISASATTTTFSGSAETSDAPSPVYHPVFSTNPPFPVATYTLANPAANIYPK</sequence>
<organism evidence="2 3">
    <name type="scientific">Mucor flavus</name>
    <dbReference type="NCBI Taxonomy" id="439312"/>
    <lineage>
        <taxon>Eukaryota</taxon>
        <taxon>Fungi</taxon>
        <taxon>Fungi incertae sedis</taxon>
        <taxon>Mucoromycota</taxon>
        <taxon>Mucoromycotina</taxon>
        <taxon>Mucoromycetes</taxon>
        <taxon>Mucorales</taxon>
        <taxon>Mucorineae</taxon>
        <taxon>Mucoraceae</taxon>
        <taxon>Mucor</taxon>
    </lineage>
</organism>
<proteinExistence type="predicted"/>
<protein>
    <submittedName>
        <fullName evidence="2">Uncharacterized protein</fullName>
    </submittedName>
</protein>
<feature type="transmembrane region" description="Helical" evidence="1">
    <location>
        <begin position="123"/>
        <end position="140"/>
    </location>
</feature>
<comment type="caution">
    <text evidence="2">The sequence shown here is derived from an EMBL/GenBank/DDBJ whole genome shotgun (WGS) entry which is preliminary data.</text>
</comment>
<keyword evidence="1" id="KW-1133">Transmembrane helix</keyword>
<dbReference type="Proteomes" id="UP001473302">
    <property type="component" value="Unassembled WGS sequence"/>
</dbReference>
<keyword evidence="1" id="KW-0472">Membrane</keyword>
<evidence type="ECO:0000313" key="2">
    <source>
        <dbReference type="EMBL" id="GAA5812156.1"/>
    </source>
</evidence>
<evidence type="ECO:0000313" key="3">
    <source>
        <dbReference type="Proteomes" id="UP001473302"/>
    </source>
</evidence>
<keyword evidence="3" id="KW-1185">Reference proteome</keyword>
<gene>
    <name evidence="2" type="ORF">MFLAVUS_005606</name>
</gene>
<reference evidence="2 3" key="1">
    <citation type="submission" date="2024-04" db="EMBL/GenBank/DDBJ databases">
        <title>genome sequences of Mucor flavus KT1a and Helicostylum pulchrum KT1b strains isolated from the surface of a dry-aged beef.</title>
        <authorList>
            <person name="Toyotome T."/>
            <person name="Hosono M."/>
            <person name="Torimaru M."/>
            <person name="Fukuda K."/>
            <person name="Mikami N."/>
        </authorList>
    </citation>
    <scope>NUCLEOTIDE SEQUENCE [LARGE SCALE GENOMIC DNA]</scope>
    <source>
        <strain evidence="2 3">KT1a</strain>
    </source>
</reference>
<name>A0ABP9YZ60_9FUNG</name>
<evidence type="ECO:0000256" key="1">
    <source>
        <dbReference type="SAM" id="Phobius"/>
    </source>
</evidence>